<proteinExistence type="predicted"/>
<evidence type="ECO:0000313" key="1">
    <source>
        <dbReference type="EMBL" id="GAI42618.1"/>
    </source>
</evidence>
<protein>
    <submittedName>
        <fullName evidence="1">Uncharacterized protein</fullName>
    </submittedName>
</protein>
<dbReference type="EMBL" id="BARV01033197">
    <property type="protein sequence ID" value="GAI42618.1"/>
    <property type="molecule type" value="Genomic_DNA"/>
</dbReference>
<sequence length="160" mass="18231">MTLQIQRKKCIRCGSTEDLQEHHISYVPEIKINLCVGCHNKEHIGHGVGRGAGFSRPELTEIEIKKFTRMWTNGIHTYADIMEEFKISIGTVYNRSKTLGLGKRVRIKTLKIGKNITLPEDLLKWARQVAEDNVFPGVRNVSGLCEKALTDLRKKMEAQK</sequence>
<reference evidence="1" key="1">
    <citation type="journal article" date="2014" name="Front. Microbiol.">
        <title>High frequency of phylogenetically diverse reductive dehalogenase-homologous genes in deep subseafloor sedimentary metagenomes.</title>
        <authorList>
            <person name="Kawai M."/>
            <person name="Futagami T."/>
            <person name="Toyoda A."/>
            <person name="Takaki Y."/>
            <person name="Nishi S."/>
            <person name="Hori S."/>
            <person name="Arai W."/>
            <person name="Tsubouchi T."/>
            <person name="Morono Y."/>
            <person name="Uchiyama I."/>
            <person name="Ito T."/>
            <person name="Fujiyama A."/>
            <person name="Inagaki F."/>
            <person name="Takami H."/>
        </authorList>
    </citation>
    <scope>NUCLEOTIDE SEQUENCE</scope>
    <source>
        <strain evidence="1">Expedition CK06-06</strain>
    </source>
</reference>
<comment type="caution">
    <text evidence="1">The sequence shown here is derived from an EMBL/GenBank/DDBJ whole genome shotgun (WGS) entry which is preliminary data.</text>
</comment>
<organism evidence="1">
    <name type="scientific">marine sediment metagenome</name>
    <dbReference type="NCBI Taxonomy" id="412755"/>
    <lineage>
        <taxon>unclassified sequences</taxon>
        <taxon>metagenomes</taxon>
        <taxon>ecological metagenomes</taxon>
    </lineage>
</organism>
<gene>
    <name evidence="1" type="ORF">S06H3_52222</name>
</gene>
<name>X1NG94_9ZZZZ</name>
<dbReference type="AlphaFoldDB" id="X1NG94"/>
<accession>X1NG94</accession>